<dbReference type="SUPFAM" id="SSF51556">
    <property type="entry name" value="Metallo-dependent hydrolases"/>
    <property type="match status" value="1"/>
</dbReference>
<dbReference type="AlphaFoldDB" id="A0A8F9XF20"/>
<dbReference type="KEGG" id="ole:K0B96_09630"/>
<evidence type="ECO:0000256" key="1">
    <source>
        <dbReference type="ARBA" id="ARBA00001947"/>
    </source>
</evidence>
<dbReference type="InterPro" id="IPR032466">
    <property type="entry name" value="Metal_Hydrolase"/>
</dbReference>
<dbReference type="InterPro" id="IPR001365">
    <property type="entry name" value="A_deaminase_dom"/>
</dbReference>
<evidence type="ECO:0000313" key="8">
    <source>
        <dbReference type="Proteomes" id="UP000825051"/>
    </source>
</evidence>
<evidence type="ECO:0000256" key="2">
    <source>
        <dbReference type="ARBA" id="ARBA00006676"/>
    </source>
</evidence>
<dbReference type="Gene3D" id="3.20.20.140">
    <property type="entry name" value="Metal-dependent hydrolases"/>
    <property type="match status" value="1"/>
</dbReference>
<dbReference type="PANTHER" id="PTHR43114:SF6">
    <property type="entry name" value="ADENINE DEAMINASE"/>
    <property type="match status" value="1"/>
</dbReference>
<dbReference type="Proteomes" id="UP000825051">
    <property type="component" value="Chromosome"/>
</dbReference>
<evidence type="ECO:0000259" key="6">
    <source>
        <dbReference type="Pfam" id="PF00962"/>
    </source>
</evidence>
<organism evidence="7 8">
    <name type="scientific">Horticoccus luteus</name>
    <dbReference type="NCBI Taxonomy" id="2862869"/>
    <lineage>
        <taxon>Bacteria</taxon>
        <taxon>Pseudomonadati</taxon>
        <taxon>Verrucomicrobiota</taxon>
        <taxon>Opitutia</taxon>
        <taxon>Opitutales</taxon>
        <taxon>Opitutaceae</taxon>
        <taxon>Horticoccus</taxon>
    </lineage>
</organism>
<evidence type="ECO:0000256" key="5">
    <source>
        <dbReference type="ARBA" id="ARBA00022833"/>
    </source>
</evidence>
<dbReference type="InterPro" id="IPR006330">
    <property type="entry name" value="Ado/ade_deaminase"/>
</dbReference>
<keyword evidence="4" id="KW-0378">Hydrolase</keyword>
<comment type="similarity">
    <text evidence="2">Belongs to the metallo-dependent hydrolases superfamily. Adenosine and AMP deaminases family.</text>
</comment>
<accession>A0A8F9XF20</accession>
<dbReference type="GO" id="GO:0043103">
    <property type="term" value="P:hypoxanthine salvage"/>
    <property type="evidence" value="ECO:0007669"/>
    <property type="project" value="TreeGrafter"/>
</dbReference>
<keyword evidence="3" id="KW-0479">Metal-binding</keyword>
<feature type="domain" description="Adenosine deaminase" evidence="6">
    <location>
        <begin position="16"/>
        <end position="326"/>
    </location>
</feature>
<dbReference type="GO" id="GO:0000034">
    <property type="term" value="F:adenine deaminase activity"/>
    <property type="evidence" value="ECO:0007669"/>
    <property type="project" value="TreeGrafter"/>
</dbReference>
<evidence type="ECO:0000256" key="4">
    <source>
        <dbReference type="ARBA" id="ARBA00022801"/>
    </source>
</evidence>
<keyword evidence="8" id="KW-1185">Reference proteome</keyword>
<protein>
    <submittedName>
        <fullName evidence="7">Adenosine deaminase</fullName>
    </submittedName>
</protein>
<keyword evidence="5" id="KW-0862">Zinc</keyword>
<evidence type="ECO:0000256" key="3">
    <source>
        <dbReference type="ARBA" id="ARBA00022723"/>
    </source>
</evidence>
<dbReference type="Pfam" id="PF00962">
    <property type="entry name" value="A_deaminase"/>
    <property type="match status" value="1"/>
</dbReference>
<gene>
    <name evidence="7" type="ORF">K0B96_09630</name>
</gene>
<dbReference type="PANTHER" id="PTHR43114">
    <property type="entry name" value="ADENINE DEAMINASE"/>
    <property type="match status" value="1"/>
</dbReference>
<sequence length="333" mass="36920">MSGLDEATRGFIRALPKTETHLHVEGALPYELLTAWQPERFPPAPAFRARSYRYETFPDFERILLENALPWFTTAERYYEAARVMFAQHVAQNVRYVETSFHLPVTQFIGVPGPEIIRAIRAAVPAGLDVRVFTGMPRDAYAGPLQATIDDLENWDDLTGVDLHGFEQMPTEAWTARVWPRLRAAGKVTKCHAGEFGGADRVREAVEQLGVTRIQHGVRAIDDAEVVQLCADRGVTFDMCPISNVGLRVVPSIAAHPIRRFMQAGVRCTVSTDDPLCFANTVVDEYETLARELTFTRAELAQVARNGWAVADVPAATRVAMLAEIDGLAKAAD</sequence>
<dbReference type="GO" id="GO:0006146">
    <property type="term" value="P:adenine catabolic process"/>
    <property type="evidence" value="ECO:0007669"/>
    <property type="project" value="TreeGrafter"/>
</dbReference>
<reference evidence="7" key="1">
    <citation type="submission" date="2021-08" db="EMBL/GenBank/DDBJ databases">
        <title>Genome of a novel bacterium of the phylum Verrucomicrobia, Oleiharenicola sp. KSB-15.</title>
        <authorList>
            <person name="Chung J.-H."/>
            <person name="Ahn J.-H."/>
            <person name="Yoon Y."/>
            <person name="Kim D.-Y."/>
            <person name="An S.-H."/>
            <person name="Park I."/>
            <person name="Yeon J."/>
        </authorList>
    </citation>
    <scope>NUCLEOTIDE SEQUENCE</scope>
    <source>
        <strain evidence="7">KSB-15</strain>
    </source>
</reference>
<proteinExistence type="inferred from homology"/>
<comment type="cofactor">
    <cofactor evidence="1">
        <name>Zn(2+)</name>
        <dbReference type="ChEBI" id="CHEBI:29105"/>
    </cofactor>
</comment>
<dbReference type="GO" id="GO:0046872">
    <property type="term" value="F:metal ion binding"/>
    <property type="evidence" value="ECO:0007669"/>
    <property type="project" value="UniProtKB-KW"/>
</dbReference>
<dbReference type="GO" id="GO:0005829">
    <property type="term" value="C:cytosol"/>
    <property type="evidence" value="ECO:0007669"/>
    <property type="project" value="TreeGrafter"/>
</dbReference>
<dbReference type="RefSeq" id="WP_220160692.1">
    <property type="nucleotide sequence ID" value="NZ_CP080507.1"/>
</dbReference>
<evidence type="ECO:0000313" key="7">
    <source>
        <dbReference type="EMBL" id="QYM77587.1"/>
    </source>
</evidence>
<name>A0A8F9XF20_9BACT</name>
<dbReference type="EMBL" id="CP080507">
    <property type="protein sequence ID" value="QYM77587.1"/>
    <property type="molecule type" value="Genomic_DNA"/>
</dbReference>